<feature type="chain" id="PRO_5035844318" evidence="1">
    <location>
        <begin position="22"/>
        <end position="196"/>
    </location>
</feature>
<protein>
    <submittedName>
        <fullName evidence="2">Uncharacterized protein</fullName>
    </submittedName>
</protein>
<gene>
    <name evidence="2" type="ORF">F2Q70_00022992</name>
</gene>
<organism evidence="2">
    <name type="scientific">Brassica cretica</name>
    <name type="common">Mustard</name>
    <dbReference type="NCBI Taxonomy" id="69181"/>
    <lineage>
        <taxon>Eukaryota</taxon>
        <taxon>Viridiplantae</taxon>
        <taxon>Streptophyta</taxon>
        <taxon>Embryophyta</taxon>
        <taxon>Tracheophyta</taxon>
        <taxon>Spermatophyta</taxon>
        <taxon>Magnoliopsida</taxon>
        <taxon>eudicotyledons</taxon>
        <taxon>Gunneridae</taxon>
        <taxon>Pentapetalae</taxon>
        <taxon>rosids</taxon>
        <taxon>malvids</taxon>
        <taxon>Brassicales</taxon>
        <taxon>Brassicaceae</taxon>
        <taxon>Brassiceae</taxon>
        <taxon>Brassica</taxon>
    </lineage>
</organism>
<sequence length="196" mass="22835">MTALNIIVALLSHSTLIGVWRHHFEIIISTHRSILWWPINHPQIDLCHLTERPLPKPHKPVLSSSPSFHLHQRFSRTILVLDRSSTSPSGSEIVIFIEITIYFEIAVLRLCPLIVSLHCDFFLPIGASARQPLLREQKPHDRYDRYEHRESKYHHNVDVHSSKRIPEVNGYRRTAYARHDDSSDWYAGKQVGKERS</sequence>
<name>A0A8S9GU11_BRACR</name>
<evidence type="ECO:0000313" key="2">
    <source>
        <dbReference type="EMBL" id="KAF2547382.1"/>
    </source>
</evidence>
<keyword evidence="1" id="KW-0732">Signal</keyword>
<feature type="signal peptide" evidence="1">
    <location>
        <begin position="1"/>
        <end position="21"/>
    </location>
</feature>
<accession>A0A8S9GU11</accession>
<proteinExistence type="predicted"/>
<dbReference type="AlphaFoldDB" id="A0A8S9GU11"/>
<dbReference type="EMBL" id="QGKY02001925">
    <property type="protein sequence ID" value="KAF2547382.1"/>
    <property type="molecule type" value="Genomic_DNA"/>
</dbReference>
<reference evidence="2" key="1">
    <citation type="submission" date="2019-12" db="EMBL/GenBank/DDBJ databases">
        <title>Genome sequencing and annotation of Brassica cretica.</title>
        <authorList>
            <person name="Studholme D.J."/>
            <person name="Sarris P.F."/>
        </authorList>
    </citation>
    <scope>NUCLEOTIDE SEQUENCE</scope>
    <source>
        <strain evidence="2">PFS-102/07</strain>
        <tissue evidence="2">Leaf</tissue>
    </source>
</reference>
<evidence type="ECO:0000256" key="1">
    <source>
        <dbReference type="SAM" id="SignalP"/>
    </source>
</evidence>
<comment type="caution">
    <text evidence="2">The sequence shown here is derived from an EMBL/GenBank/DDBJ whole genome shotgun (WGS) entry which is preliminary data.</text>
</comment>